<reference evidence="3" key="1">
    <citation type="journal article" date="2023" name="Commun. Biol.">
        <title>Genome analysis of Parmales, the sister group of diatoms, reveals the evolutionary specialization of diatoms from phago-mixotrophs to photoautotrophs.</title>
        <authorList>
            <person name="Ban H."/>
            <person name="Sato S."/>
            <person name="Yoshikawa S."/>
            <person name="Yamada K."/>
            <person name="Nakamura Y."/>
            <person name="Ichinomiya M."/>
            <person name="Sato N."/>
            <person name="Blanc-Mathieu R."/>
            <person name="Endo H."/>
            <person name="Kuwata A."/>
            <person name="Ogata H."/>
        </authorList>
    </citation>
    <scope>NUCLEOTIDE SEQUENCE [LARGE SCALE GENOMIC DNA]</scope>
    <source>
        <strain evidence="3">NIES 3700</strain>
    </source>
</reference>
<keyword evidence="1" id="KW-0732">Signal</keyword>
<comment type="caution">
    <text evidence="2">The sequence shown here is derived from an EMBL/GenBank/DDBJ whole genome shotgun (WGS) entry which is preliminary data.</text>
</comment>
<dbReference type="Pfam" id="PF13578">
    <property type="entry name" value="Methyltransf_24"/>
    <property type="match status" value="1"/>
</dbReference>
<accession>A0A9W7FHE6</accession>
<keyword evidence="3" id="KW-1185">Reference proteome</keyword>
<feature type="chain" id="PRO_5040965808" evidence="1">
    <location>
        <begin position="18"/>
        <end position="818"/>
    </location>
</feature>
<evidence type="ECO:0000313" key="3">
    <source>
        <dbReference type="Proteomes" id="UP001165122"/>
    </source>
</evidence>
<gene>
    <name evidence="2" type="ORF">TrLO_g2633</name>
</gene>
<dbReference type="InterPro" id="IPR029063">
    <property type="entry name" value="SAM-dependent_MTases_sf"/>
</dbReference>
<organism evidence="2 3">
    <name type="scientific">Triparma laevis f. longispina</name>
    <dbReference type="NCBI Taxonomy" id="1714387"/>
    <lineage>
        <taxon>Eukaryota</taxon>
        <taxon>Sar</taxon>
        <taxon>Stramenopiles</taxon>
        <taxon>Ochrophyta</taxon>
        <taxon>Bolidophyceae</taxon>
        <taxon>Parmales</taxon>
        <taxon>Triparmaceae</taxon>
        <taxon>Triparma</taxon>
    </lineage>
</organism>
<evidence type="ECO:0000256" key="1">
    <source>
        <dbReference type="SAM" id="SignalP"/>
    </source>
</evidence>
<protein>
    <submittedName>
        <fullName evidence="2">Uncharacterized protein</fullName>
    </submittedName>
</protein>
<dbReference type="SUPFAM" id="SSF53335">
    <property type="entry name" value="S-adenosyl-L-methionine-dependent methyltransferases"/>
    <property type="match status" value="1"/>
</dbReference>
<dbReference type="OrthoDB" id="414863at2759"/>
<feature type="signal peptide" evidence="1">
    <location>
        <begin position="1"/>
        <end position="17"/>
    </location>
</feature>
<dbReference type="EMBL" id="BRXW01000171">
    <property type="protein sequence ID" value="GMI12083.1"/>
    <property type="molecule type" value="Genomic_DNA"/>
</dbReference>
<dbReference type="InterPro" id="IPR029044">
    <property type="entry name" value="Nucleotide-diphossugar_trans"/>
</dbReference>
<proteinExistence type="predicted"/>
<sequence length="818" mass="92463">MIVLPILLSLLPPLTSSLDPPNPIDTTFTIQTTDSSTITITCIHNQSPHHCATTVCSEYSLGETIEGAGCVEILSDEISARRESKSVGGGLPLIIGNDYDDARYIRLYQSHEDNDFSFTRFCSIHSVDIEACQLLFTQAVAEYDGVLDEPEPSSSPTSLTPNKPFVYISAGVADHLTFNFDQTQFTFRTHHSPPEVASRICAQISQTQQHCDTAEIQNLIVGAIETELNKPSNAGLLELTKNVHIGSVNEWVNMKPHSVNLSRVRVRASQDINQVMATFCSYERCPDRINTVAVLADAIKSDDPEVEIDRSKYRKAHEPRLVVSLTSLPSRLDHLTQTLNHMLRQSKLPDLIIINLPKFSKREQKPYIIPEHVHAYISSLPSPHKSLIFLNICSNDFGPATKLIPTLEIETDPTTMIVTIDDDVYYPSFYLESLYNVSVRMPDYAVGFKGYVIPENGNTEHSNYTYIESSSSNHKEVHVLGGFLGVAYRRGMFCEERIKDYSWYSEGSFFVDDDWISGALGWGGIRKYVVGGEEGKQVADYMFNEHVISPIAHTMSLNGARQFRNRRFQQNLNSILRNEGAWMNVRNKWMEVFEEEFEVILGLRRKSFKRTFELLENFNENFNSPYLIVETGTTFGLTGWSESGQSTILFDRFLNFKENEGELYSVDLDGESCEISRSITSHKVKVHNGDSVEYFEGLKGRFEEEGRLVDLIYLDSWDVTTSEWLSEEDDSDILPATHALRELNAIIERLRPGGLVLIDDNMAEWAKTADEVRAGLSEVGGEYERGTKVRGKGRLVVEELLRKGCELEFYGWQILFVC</sequence>
<dbReference type="Gene3D" id="3.40.50.150">
    <property type="entry name" value="Vaccinia Virus protein VP39"/>
    <property type="match status" value="1"/>
</dbReference>
<name>A0A9W7FHE6_9STRA</name>
<dbReference type="AlphaFoldDB" id="A0A9W7FHE6"/>
<evidence type="ECO:0000313" key="2">
    <source>
        <dbReference type="EMBL" id="GMI12083.1"/>
    </source>
</evidence>
<dbReference type="Proteomes" id="UP001165122">
    <property type="component" value="Unassembled WGS sequence"/>
</dbReference>
<dbReference type="SUPFAM" id="SSF53448">
    <property type="entry name" value="Nucleotide-diphospho-sugar transferases"/>
    <property type="match status" value="1"/>
</dbReference>